<feature type="repeat" description="Hemopexin" evidence="1">
    <location>
        <begin position="90"/>
        <end position="143"/>
    </location>
</feature>
<accession>A0A0C2Z004</accession>
<feature type="repeat" description="Hemopexin" evidence="1">
    <location>
        <begin position="148"/>
        <end position="200"/>
    </location>
</feature>
<reference evidence="3" key="2">
    <citation type="submission" date="2015-01" db="EMBL/GenBank/DDBJ databases">
        <title>Evolutionary Origins and Diversification of the Mycorrhizal Mutualists.</title>
        <authorList>
            <consortium name="DOE Joint Genome Institute"/>
            <consortium name="Mycorrhizal Genomics Consortium"/>
            <person name="Kohler A."/>
            <person name="Kuo A."/>
            <person name="Nagy L.G."/>
            <person name="Floudas D."/>
            <person name="Copeland A."/>
            <person name="Barry K.W."/>
            <person name="Cichocki N."/>
            <person name="Veneault-Fourrey C."/>
            <person name="LaButti K."/>
            <person name="Lindquist E.A."/>
            <person name="Lipzen A."/>
            <person name="Lundell T."/>
            <person name="Morin E."/>
            <person name="Murat C."/>
            <person name="Riley R."/>
            <person name="Ohm R."/>
            <person name="Sun H."/>
            <person name="Tunlid A."/>
            <person name="Henrissat B."/>
            <person name="Grigoriev I.V."/>
            <person name="Hibbett D.S."/>
            <person name="Martin F."/>
        </authorList>
    </citation>
    <scope>NUCLEOTIDE SEQUENCE [LARGE SCALE GENOMIC DNA]</scope>
    <source>
        <strain evidence="3">h7</strain>
    </source>
</reference>
<dbReference type="EMBL" id="KN831771">
    <property type="protein sequence ID" value="KIM46557.1"/>
    <property type="molecule type" value="Genomic_DNA"/>
</dbReference>
<keyword evidence="3" id="KW-1185">Reference proteome</keyword>
<name>A0A0C2Z004_HEBCY</name>
<proteinExistence type="predicted"/>
<dbReference type="OrthoDB" id="6845681at2759"/>
<dbReference type="InterPro" id="IPR036375">
    <property type="entry name" value="Hemopexin-like_dom_sf"/>
</dbReference>
<protein>
    <submittedName>
        <fullName evidence="2">Uncharacterized protein</fullName>
    </submittedName>
</protein>
<organism evidence="2 3">
    <name type="scientific">Hebeloma cylindrosporum</name>
    <dbReference type="NCBI Taxonomy" id="76867"/>
    <lineage>
        <taxon>Eukaryota</taxon>
        <taxon>Fungi</taxon>
        <taxon>Dikarya</taxon>
        <taxon>Basidiomycota</taxon>
        <taxon>Agaricomycotina</taxon>
        <taxon>Agaricomycetes</taxon>
        <taxon>Agaricomycetidae</taxon>
        <taxon>Agaricales</taxon>
        <taxon>Agaricineae</taxon>
        <taxon>Hymenogastraceae</taxon>
        <taxon>Hebeloma</taxon>
    </lineage>
</organism>
<dbReference type="PROSITE" id="PS51642">
    <property type="entry name" value="HEMOPEXIN_2"/>
    <property type="match status" value="2"/>
</dbReference>
<dbReference type="SUPFAM" id="SSF50923">
    <property type="entry name" value="Hemopexin-like domain"/>
    <property type="match status" value="1"/>
</dbReference>
<gene>
    <name evidence="2" type="ORF">M413DRAFT_318131</name>
</gene>
<dbReference type="Gene3D" id="2.110.10.10">
    <property type="entry name" value="Hemopexin-like domain"/>
    <property type="match status" value="2"/>
</dbReference>
<dbReference type="AlphaFoldDB" id="A0A0C2Z004"/>
<dbReference type="HOGENOM" id="CLU_973365_0_0_1"/>
<dbReference type="InterPro" id="IPR018487">
    <property type="entry name" value="Hemopexin-like_repeat"/>
</dbReference>
<reference evidence="2 3" key="1">
    <citation type="submission" date="2014-04" db="EMBL/GenBank/DDBJ databases">
        <authorList>
            <consortium name="DOE Joint Genome Institute"/>
            <person name="Kuo A."/>
            <person name="Gay G."/>
            <person name="Dore J."/>
            <person name="Kohler A."/>
            <person name="Nagy L.G."/>
            <person name="Floudas D."/>
            <person name="Copeland A."/>
            <person name="Barry K.W."/>
            <person name="Cichocki N."/>
            <person name="Veneault-Fourrey C."/>
            <person name="LaButti K."/>
            <person name="Lindquist E.A."/>
            <person name="Lipzen A."/>
            <person name="Lundell T."/>
            <person name="Morin E."/>
            <person name="Murat C."/>
            <person name="Sun H."/>
            <person name="Tunlid A."/>
            <person name="Henrissat B."/>
            <person name="Grigoriev I.V."/>
            <person name="Hibbett D.S."/>
            <person name="Martin F."/>
            <person name="Nordberg H.P."/>
            <person name="Cantor M.N."/>
            <person name="Hua S.X."/>
        </authorList>
    </citation>
    <scope>NUCLEOTIDE SEQUENCE [LARGE SCALE GENOMIC DNA]</scope>
    <source>
        <strain evidence="3">h7</strain>
    </source>
</reference>
<evidence type="ECO:0000313" key="3">
    <source>
        <dbReference type="Proteomes" id="UP000053424"/>
    </source>
</evidence>
<evidence type="ECO:0000313" key="2">
    <source>
        <dbReference type="EMBL" id="KIM46557.1"/>
    </source>
</evidence>
<dbReference type="Proteomes" id="UP000053424">
    <property type="component" value="Unassembled WGS sequence"/>
</dbReference>
<sequence length="286" mass="32170">MNDSEFTRSPQPANWRDDDGEAICDEDFEHGLPQPFTFFVNPQNGQTYHFYGTRYIAAATKPGIEATEGGENATPKMLYIGWPSLVKAGFGNINAVLRNPYNRDQTFFFFDIKYALIETKSTSTREFRLLGESRLIEDDWRSLRDANFGNMDAFLPCPGNNQEAYVFSEEMYILIHIGPDPNTDRLISGPTKIEDDWRSFKEAGFRKILTILPVADNLDQAYVFSASGGWEIFTVHYMLVEGITSGPHNVEIIDGPKPVYGNWSLPLISSGIQAPILGPTIYGKTL</sequence>
<evidence type="ECO:0000256" key="1">
    <source>
        <dbReference type="PROSITE-ProRule" id="PRU01011"/>
    </source>
</evidence>